<dbReference type="InterPro" id="IPR016161">
    <property type="entry name" value="Ald_DH/histidinol_DH"/>
</dbReference>
<sequence length="349" mass="39201">MSELIAKINSLSALGSLFNDYVAQTPKNNESDAWLPQLAAAVTLSEHQNGWFTPENVNFALASWGQLLQKENLSHWLEKYPEPKAEAKTVAIIMAGNIPLVGFHDLLCVLLAGHKALIKRSSSDMALLNFCVGFLKDSSEAFADSINFVDGKLEGYDAVIATGSDNTSRYFEYYFGKKPHIIRKNRNSVAVLTGTETPEELQALAHDVFHYYGLGCRSVSKLFIPEGFDTDRLFQAFFDYQHVLKHEKYTNNYDYNKAVYLMSEFKFLENGFLMLKEDPAYASPIGSLFYETYSDLDSLTERLTLDAEKLQCIVGKDLKMDTVAFGQTQCPSLSEYADGVDTMAFLHEL</sequence>
<evidence type="ECO:0000313" key="3">
    <source>
        <dbReference type="Proteomes" id="UP000219559"/>
    </source>
</evidence>
<dbReference type="GO" id="GO:0008218">
    <property type="term" value="P:bioluminescence"/>
    <property type="evidence" value="ECO:0007669"/>
    <property type="project" value="InterPro"/>
</dbReference>
<dbReference type="GO" id="GO:0003995">
    <property type="term" value="F:acyl-CoA dehydrogenase activity"/>
    <property type="evidence" value="ECO:0007669"/>
    <property type="project" value="InterPro"/>
</dbReference>
<keyword evidence="3" id="KW-1185">Reference proteome</keyword>
<keyword evidence="1" id="KW-0521">NADP</keyword>
<dbReference type="EMBL" id="NBWU01000004">
    <property type="protein sequence ID" value="PCE64185.1"/>
    <property type="molecule type" value="Genomic_DNA"/>
</dbReference>
<dbReference type="RefSeq" id="WP_097443015.1">
    <property type="nucleotide sequence ID" value="NZ_NBWU01000004.1"/>
</dbReference>
<evidence type="ECO:0000313" key="2">
    <source>
        <dbReference type="EMBL" id="PCE64185.1"/>
    </source>
</evidence>
<dbReference type="Proteomes" id="UP000219559">
    <property type="component" value="Unassembled WGS sequence"/>
</dbReference>
<comment type="caution">
    <text evidence="2">The sequence shown here is derived from an EMBL/GenBank/DDBJ whole genome shotgun (WGS) entry which is preliminary data.</text>
</comment>
<organism evidence="2 3">
    <name type="scientific">Sediminicola luteus</name>
    <dbReference type="NCBI Taxonomy" id="319238"/>
    <lineage>
        <taxon>Bacteria</taxon>
        <taxon>Pseudomonadati</taxon>
        <taxon>Bacteroidota</taxon>
        <taxon>Flavobacteriia</taxon>
        <taxon>Flavobacteriales</taxon>
        <taxon>Flavobacteriaceae</taxon>
        <taxon>Sediminicola</taxon>
    </lineage>
</organism>
<dbReference type="OrthoDB" id="1522941at2"/>
<dbReference type="SUPFAM" id="SSF53720">
    <property type="entry name" value="ALDH-like"/>
    <property type="match status" value="1"/>
</dbReference>
<protein>
    <submittedName>
        <fullName evidence="2">Acyl-CoA reductase</fullName>
    </submittedName>
</protein>
<evidence type="ECO:0000256" key="1">
    <source>
        <dbReference type="ARBA" id="ARBA00022857"/>
    </source>
</evidence>
<dbReference type="AlphaFoldDB" id="A0A2A4G8V6"/>
<dbReference type="Pfam" id="PF05893">
    <property type="entry name" value="LuxC"/>
    <property type="match status" value="1"/>
</dbReference>
<proteinExistence type="predicted"/>
<gene>
    <name evidence="2" type="ORF">B7P33_12095</name>
</gene>
<name>A0A2A4G8V6_9FLAO</name>
<accession>A0A2A4G8V6</accession>
<reference evidence="2 3" key="1">
    <citation type="submission" date="2017-04" db="EMBL/GenBank/DDBJ databases">
        <title>A new member of the family Flavobacteriaceae isolated from ascidians.</title>
        <authorList>
            <person name="Chen L."/>
        </authorList>
    </citation>
    <scope>NUCLEOTIDE SEQUENCE [LARGE SCALE GENOMIC DNA]</scope>
    <source>
        <strain evidence="2 3">HQA918</strain>
    </source>
</reference>
<dbReference type="InterPro" id="IPR008670">
    <property type="entry name" value="CoA_reduct_LuxC"/>
</dbReference>